<dbReference type="GO" id="GO:0008270">
    <property type="term" value="F:zinc ion binding"/>
    <property type="evidence" value="ECO:0007669"/>
    <property type="project" value="UniProtKB-KW"/>
</dbReference>
<evidence type="ECO:0000256" key="3">
    <source>
        <dbReference type="ARBA" id="ARBA00022833"/>
    </source>
</evidence>
<dbReference type="AlphaFoldDB" id="A0A5K7ZHT5"/>
<dbReference type="PROSITE" id="PS51128">
    <property type="entry name" value="ZF_DKSA_2"/>
    <property type="match status" value="1"/>
</dbReference>
<dbReference type="Pfam" id="PF01258">
    <property type="entry name" value="zf-dskA_traR"/>
    <property type="match status" value="1"/>
</dbReference>
<keyword evidence="1" id="KW-0479">Metal-binding</keyword>
<name>A0A5K7ZHT5_9BACT</name>
<feature type="domain" description="DnaK suppressor protein DksA N-terminal" evidence="6">
    <location>
        <begin position="6"/>
        <end position="76"/>
    </location>
</feature>
<dbReference type="SUPFAM" id="SSF109635">
    <property type="entry name" value="DnaK suppressor protein DksA, alpha-hairpin domain"/>
    <property type="match status" value="1"/>
</dbReference>
<dbReference type="SUPFAM" id="SSF57716">
    <property type="entry name" value="Glucocorticoid receptor-like (DNA-binding domain)"/>
    <property type="match status" value="1"/>
</dbReference>
<keyword evidence="8" id="KW-1185">Reference proteome</keyword>
<sequence length="120" mass="13692">MKEEDLEYFRQLLETELAFLLDKAGTTVLELLETSSDGEPDPLDRATIDDSRSGIYRIRSRESRLIKKIRSRLAAIEDGTYGICEDCEEPISIKRLKARPVTSYCIACKSRREAYEKALG</sequence>
<reference evidence="7 8" key="1">
    <citation type="submission" date="2019-11" db="EMBL/GenBank/DDBJ databases">
        <title>Comparative genomics of hydrocarbon-degrading Desulfosarcina strains.</title>
        <authorList>
            <person name="Watanabe M."/>
            <person name="Kojima H."/>
            <person name="Fukui M."/>
        </authorList>
    </citation>
    <scope>NUCLEOTIDE SEQUENCE [LARGE SCALE GENOMIC DNA]</scope>
    <source>
        <strain evidence="7 8">PP31</strain>
    </source>
</reference>
<dbReference type="PROSITE" id="PS01102">
    <property type="entry name" value="ZF_DKSA_1"/>
    <property type="match status" value="1"/>
</dbReference>
<proteinExistence type="predicted"/>
<evidence type="ECO:0000259" key="5">
    <source>
        <dbReference type="Pfam" id="PF01258"/>
    </source>
</evidence>
<dbReference type="InterPro" id="IPR000962">
    <property type="entry name" value="Znf_DskA_TraR"/>
</dbReference>
<gene>
    <name evidence="7" type="primary">dksA_1</name>
    <name evidence="7" type="ORF">DSCW_30540</name>
</gene>
<dbReference type="Proteomes" id="UP000427769">
    <property type="component" value="Chromosome"/>
</dbReference>
<evidence type="ECO:0000256" key="1">
    <source>
        <dbReference type="ARBA" id="ARBA00022723"/>
    </source>
</evidence>
<dbReference type="InterPro" id="IPR048489">
    <property type="entry name" value="DksA_N"/>
</dbReference>
<dbReference type="InterPro" id="IPR037187">
    <property type="entry name" value="DnaK_N"/>
</dbReference>
<keyword evidence="2" id="KW-0863">Zinc-finger</keyword>
<protein>
    <submittedName>
        <fullName evidence="7">RNA polymerase-binding transcription factor DksA</fullName>
    </submittedName>
</protein>
<dbReference type="EMBL" id="AP021875">
    <property type="protein sequence ID" value="BBO75637.1"/>
    <property type="molecule type" value="Genomic_DNA"/>
</dbReference>
<evidence type="ECO:0000256" key="2">
    <source>
        <dbReference type="ARBA" id="ARBA00022771"/>
    </source>
</evidence>
<evidence type="ECO:0000313" key="8">
    <source>
        <dbReference type="Proteomes" id="UP000427769"/>
    </source>
</evidence>
<evidence type="ECO:0000313" key="7">
    <source>
        <dbReference type="EMBL" id="BBO75637.1"/>
    </source>
</evidence>
<feature type="zinc finger region" description="dksA C4-type" evidence="4">
    <location>
        <begin position="84"/>
        <end position="108"/>
    </location>
</feature>
<dbReference type="KEGG" id="dwd:DSCW_30540"/>
<feature type="domain" description="Zinc finger DksA/TraR C4-type" evidence="5">
    <location>
        <begin position="79"/>
        <end position="113"/>
    </location>
</feature>
<evidence type="ECO:0000259" key="6">
    <source>
        <dbReference type="Pfam" id="PF21157"/>
    </source>
</evidence>
<dbReference type="PANTHER" id="PTHR33823:SF2">
    <property type="entry name" value="RNA POLYMERASE-BINDING TRANSCRIPTION FACTOR DKSA"/>
    <property type="match status" value="1"/>
</dbReference>
<dbReference type="RefSeq" id="WP_155304539.1">
    <property type="nucleotide sequence ID" value="NZ_AP021875.1"/>
</dbReference>
<evidence type="ECO:0000256" key="4">
    <source>
        <dbReference type="PROSITE-ProRule" id="PRU00510"/>
    </source>
</evidence>
<keyword evidence="3" id="KW-0862">Zinc</keyword>
<dbReference type="PANTHER" id="PTHR33823">
    <property type="entry name" value="RNA POLYMERASE-BINDING TRANSCRIPTION FACTOR DKSA-RELATED"/>
    <property type="match status" value="1"/>
</dbReference>
<dbReference type="Pfam" id="PF21157">
    <property type="entry name" value="DksA_N"/>
    <property type="match status" value="1"/>
</dbReference>
<dbReference type="Gene3D" id="1.20.120.910">
    <property type="entry name" value="DksA, coiled-coil domain"/>
    <property type="match status" value="1"/>
</dbReference>
<dbReference type="OrthoDB" id="9803742at2"/>
<dbReference type="InterPro" id="IPR020458">
    <property type="entry name" value="Znf_DskA_TraR_CS"/>
</dbReference>
<organism evidence="7 8">
    <name type="scientific">Desulfosarcina widdelii</name>
    <dbReference type="NCBI Taxonomy" id="947919"/>
    <lineage>
        <taxon>Bacteria</taxon>
        <taxon>Pseudomonadati</taxon>
        <taxon>Thermodesulfobacteriota</taxon>
        <taxon>Desulfobacteria</taxon>
        <taxon>Desulfobacterales</taxon>
        <taxon>Desulfosarcinaceae</taxon>
        <taxon>Desulfosarcina</taxon>
    </lineage>
</organism>
<accession>A0A5K7ZHT5</accession>